<organism evidence="2 3">
    <name type="scientific">Scophthalmus maximus</name>
    <name type="common">Turbot</name>
    <name type="synonym">Psetta maxima</name>
    <dbReference type="NCBI Taxonomy" id="52904"/>
    <lineage>
        <taxon>Eukaryota</taxon>
        <taxon>Metazoa</taxon>
        <taxon>Chordata</taxon>
        <taxon>Craniata</taxon>
        <taxon>Vertebrata</taxon>
        <taxon>Euteleostomi</taxon>
        <taxon>Actinopterygii</taxon>
        <taxon>Neopterygii</taxon>
        <taxon>Teleostei</taxon>
        <taxon>Neoteleostei</taxon>
        <taxon>Acanthomorphata</taxon>
        <taxon>Carangaria</taxon>
        <taxon>Pleuronectiformes</taxon>
        <taxon>Pleuronectoidei</taxon>
        <taxon>Scophthalmidae</taxon>
        <taxon>Scophthalmus</taxon>
    </lineage>
</organism>
<evidence type="ECO:0000313" key="2">
    <source>
        <dbReference type="EMBL" id="KAF0043470.1"/>
    </source>
</evidence>
<comment type="caution">
    <text evidence="2">The sequence shown here is derived from an EMBL/GenBank/DDBJ whole genome shotgun (WGS) entry which is preliminary data.</text>
</comment>
<feature type="region of interest" description="Disordered" evidence="1">
    <location>
        <begin position="1"/>
        <end position="24"/>
    </location>
</feature>
<dbReference type="EMBL" id="VEVO01000004">
    <property type="protein sequence ID" value="KAF0043470.1"/>
    <property type="molecule type" value="Genomic_DNA"/>
</dbReference>
<accession>A0A6A4TIE6</accession>
<reference evidence="2 3" key="1">
    <citation type="submission" date="2019-06" db="EMBL/GenBank/DDBJ databases">
        <title>Draft genomes of female and male turbot (Scophthalmus maximus).</title>
        <authorList>
            <person name="Xu H."/>
            <person name="Xu X.-W."/>
            <person name="Shao C."/>
            <person name="Chen S."/>
        </authorList>
    </citation>
    <scope>NUCLEOTIDE SEQUENCE [LARGE SCALE GENOMIC DNA]</scope>
    <source>
        <strain evidence="2">Ysfricsl-2016a</strain>
        <tissue evidence="2">Blood</tissue>
    </source>
</reference>
<protein>
    <submittedName>
        <fullName evidence="2">Uncharacterized protein</fullName>
    </submittedName>
</protein>
<dbReference type="Proteomes" id="UP000438429">
    <property type="component" value="Unassembled WGS sequence"/>
</dbReference>
<name>A0A6A4TIE6_SCOMX</name>
<sequence>MKCEEKAPGFWVENGDKEGPVSNHTVSMGNPHTTVIQMKTSVAALKDDKSTTHSHGNLTTGVLRLWRPKQKRTVSPTMHRNCPVYRFQLLRDQLTVLRRSKIQHDQNCISLSDGIVRQMIGAIRTGTAVEY</sequence>
<proteinExistence type="predicted"/>
<evidence type="ECO:0000256" key="1">
    <source>
        <dbReference type="SAM" id="MobiDB-lite"/>
    </source>
</evidence>
<gene>
    <name evidence="2" type="ORF">F2P81_004807</name>
</gene>
<dbReference type="AlphaFoldDB" id="A0A6A4TIE6"/>
<evidence type="ECO:0000313" key="3">
    <source>
        <dbReference type="Proteomes" id="UP000438429"/>
    </source>
</evidence>